<reference evidence="2" key="1">
    <citation type="journal article" date="2013" name="J. Plant Res.">
        <title>Effect of fungi and light on seed germination of three Opuntia species from semiarid lands of central Mexico.</title>
        <authorList>
            <person name="Delgado-Sanchez P."/>
            <person name="Jimenez-Bremont J.F."/>
            <person name="Guerrero-Gonzalez Mde L."/>
            <person name="Flores J."/>
        </authorList>
    </citation>
    <scope>NUCLEOTIDE SEQUENCE</scope>
    <source>
        <tissue evidence="2">Cladode</tissue>
    </source>
</reference>
<evidence type="ECO:0000313" key="2">
    <source>
        <dbReference type="EMBL" id="MBA4625933.1"/>
    </source>
</evidence>
<dbReference type="EMBL" id="GISG01053824">
    <property type="protein sequence ID" value="MBA4625933.1"/>
    <property type="molecule type" value="Transcribed_RNA"/>
</dbReference>
<keyword evidence="1" id="KW-1133">Transmembrane helix</keyword>
<evidence type="ECO:0000256" key="1">
    <source>
        <dbReference type="SAM" id="Phobius"/>
    </source>
</evidence>
<protein>
    <submittedName>
        <fullName evidence="2">Uncharacterized protein</fullName>
    </submittedName>
</protein>
<dbReference type="AlphaFoldDB" id="A0A7C8YTN4"/>
<organism evidence="2">
    <name type="scientific">Opuntia streptacantha</name>
    <name type="common">Prickly pear cactus</name>
    <name type="synonym">Opuntia cardona</name>
    <dbReference type="NCBI Taxonomy" id="393608"/>
    <lineage>
        <taxon>Eukaryota</taxon>
        <taxon>Viridiplantae</taxon>
        <taxon>Streptophyta</taxon>
        <taxon>Embryophyta</taxon>
        <taxon>Tracheophyta</taxon>
        <taxon>Spermatophyta</taxon>
        <taxon>Magnoliopsida</taxon>
        <taxon>eudicotyledons</taxon>
        <taxon>Gunneridae</taxon>
        <taxon>Pentapetalae</taxon>
        <taxon>Caryophyllales</taxon>
        <taxon>Cactineae</taxon>
        <taxon>Cactaceae</taxon>
        <taxon>Opuntioideae</taxon>
        <taxon>Opuntia</taxon>
    </lineage>
</organism>
<reference evidence="2" key="2">
    <citation type="submission" date="2020-07" db="EMBL/GenBank/DDBJ databases">
        <authorList>
            <person name="Vera ALvarez R."/>
            <person name="Arias-Moreno D.M."/>
            <person name="Jimenez-Jacinto V."/>
            <person name="Jimenez-Bremont J.F."/>
            <person name="Swaminathan K."/>
            <person name="Moose S.P."/>
            <person name="Guerrero-Gonzalez M.L."/>
            <person name="Marino-Ramirez L."/>
            <person name="Landsman D."/>
            <person name="Rodriguez-Kessler M."/>
            <person name="Delgado-Sanchez P."/>
        </authorList>
    </citation>
    <scope>NUCLEOTIDE SEQUENCE</scope>
    <source>
        <tissue evidence="2">Cladode</tissue>
    </source>
</reference>
<proteinExistence type="predicted"/>
<keyword evidence="1" id="KW-0472">Membrane</keyword>
<feature type="transmembrane region" description="Helical" evidence="1">
    <location>
        <begin position="60"/>
        <end position="79"/>
    </location>
</feature>
<name>A0A7C8YTN4_OPUST</name>
<feature type="transmembrane region" description="Helical" evidence="1">
    <location>
        <begin position="21"/>
        <end position="40"/>
    </location>
</feature>
<accession>A0A7C8YTN4</accession>
<keyword evidence="1" id="KW-0812">Transmembrane</keyword>
<sequence>MMKLCRLLGTCSQYKMLYFRLLVGFGRLCFQGHIFLMLVAPLTCLPIQNYLLHHSDLDMIRLPLVTTIHLLDCLMVMATMVDRLVQGRALLHFHMVQIDLVGRILNRIVTVMVLIRLLMAHHLKDHLLLEHGIPRL</sequence>